<evidence type="ECO:0000313" key="2">
    <source>
        <dbReference type="Proteomes" id="UP000070700"/>
    </source>
</evidence>
<dbReference type="Proteomes" id="UP000070700">
    <property type="component" value="Unassembled WGS sequence"/>
</dbReference>
<dbReference type="InParanoid" id="A0A132BC09"/>
<accession>A0A132BC09</accession>
<protein>
    <submittedName>
        <fullName evidence="1">Uncharacterized protein</fullName>
    </submittedName>
</protein>
<name>A0A132BC09_MOLSC</name>
<evidence type="ECO:0000313" key="1">
    <source>
        <dbReference type="EMBL" id="KUJ09952.1"/>
    </source>
</evidence>
<dbReference type="RefSeq" id="XP_018064307.1">
    <property type="nucleotide sequence ID" value="XM_018213510.1"/>
</dbReference>
<dbReference type="GeneID" id="28823236"/>
<organism evidence="1 2">
    <name type="scientific">Mollisia scopiformis</name>
    <name type="common">Conifer needle endophyte fungus</name>
    <name type="synonym">Phialocephala scopiformis</name>
    <dbReference type="NCBI Taxonomy" id="149040"/>
    <lineage>
        <taxon>Eukaryota</taxon>
        <taxon>Fungi</taxon>
        <taxon>Dikarya</taxon>
        <taxon>Ascomycota</taxon>
        <taxon>Pezizomycotina</taxon>
        <taxon>Leotiomycetes</taxon>
        <taxon>Helotiales</taxon>
        <taxon>Mollisiaceae</taxon>
        <taxon>Mollisia</taxon>
    </lineage>
</organism>
<dbReference type="AlphaFoldDB" id="A0A132BC09"/>
<gene>
    <name evidence="1" type="ORF">LY89DRAFT_675459</name>
</gene>
<proteinExistence type="predicted"/>
<reference evidence="1 2" key="1">
    <citation type="submission" date="2015-10" db="EMBL/GenBank/DDBJ databases">
        <title>Full genome of DAOMC 229536 Phialocephala scopiformis, a fungal endophyte of spruce producing the potent anti-insectan compound rugulosin.</title>
        <authorList>
            <consortium name="DOE Joint Genome Institute"/>
            <person name="Walker A.K."/>
            <person name="Frasz S.L."/>
            <person name="Seifert K.A."/>
            <person name="Miller J.D."/>
            <person name="Mondo S.J."/>
            <person name="Labutti K."/>
            <person name="Lipzen A."/>
            <person name="Dockter R."/>
            <person name="Kennedy M."/>
            <person name="Grigoriev I.V."/>
            <person name="Spatafora J.W."/>
        </authorList>
    </citation>
    <scope>NUCLEOTIDE SEQUENCE [LARGE SCALE GENOMIC DNA]</scope>
    <source>
        <strain evidence="1 2">CBS 120377</strain>
    </source>
</reference>
<sequence length="247" mass="27568">MTESLAHCEGAMDFMEPGSKRQRLDYGDFELPSLPGFACPGEPQYSETHDITTDPDQIELESVWAQKFLQTHSNDFASSAFETSEPNLTVGYDDQYRDSDHLFLNNSSFGEQVSDLCLGGSFHQDVLPDANNLTSGATIEIQEPTTPILDQVCYGMIADIPITASQSSLMNFDTCQISVAFRKPNHLYQTERDTKFGELDERTAKILSNLTTEEGICFQIYCRTINRRAAAGKKGSRNQVQMSCNML</sequence>
<dbReference type="KEGG" id="psco:LY89DRAFT_675459"/>
<dbReference type="EMBL" id="KQ947430">
    <property type="protein sequence ID" value="KUJ09952.1"/>
    <property type="molecule type" value="Genomic_DNA"/>
</dbReference>
<keyword evidence="2" id="KW-1185">Reference proteome</keyword>